<dbReference type="PROSITE" id="PS51094">
    <property type="entry name" value="PTS_EIIA_TYPE_2"/>
    <property type="match status" value="1"/>
</dbReference>
<dbReference type="InterPro" id="IPR016152">
    <property type="entry name" value="PTrfase/Anion_transptr"/>
</dbReference>
<dbReference type="CDD" id="cd00211">
    <property type="entry name" value="PTS_IIA_fru"/>
    <property type="match status" value="1"/>
</dbReference>
<dbReference type="EMBL" id="RJQC01000002">
    <property type="protein sequence ID" value="RNM30469.1"/>
    <property type="molecule type" value="Genomic_DNA"/>
</dbReference>
<accession>A0A3N0I0A5</accession>
<dbReference type="Gene3D" id="3.40.930.10">
    <property type="entry name" value="Mannitol-specific EII, Chain A"/>
    <property type="match status" value="1"/>
</dbReference>
<dbReference type="PANTHER" id="PTHR47738:SF3">
    <property type="entry name" value="PHOSPHOTRANSFERASE SYSTEM MANNITOL_FRUCTOSE-SPECIFIC IIA DOMAIN CONTAINING PROTEIN"/>
    <property type="match status" value="1"/>
</dbReference>
<dbReference type="PANTHER" id="PTHR47738">
    <property type="entry name" value="PTS SYSTEM FRUCTOSE-LIKE EIIA COMPONENT-RELATED"/>
    <property type="match status" value="1"/>
</dbReference>
<dbReference type="SUPFAM" id="SSF55804">
    <property type="entry name" value="Phoshotransferase/anion transport protein"/>
    <property type="match status" value="1"/>
</dbReference>
<reference evidence="2 3" key="1">
    <citation type="submission" date="2018-11" db="EMBL/GenBank/DDBJ databases">
        <title>Clostridium sp. nov., a member of the family Erysipelotrichaceae isolated from pig faeces.</title>
        <authorList>
            <person name="Chang Y.-H."/>
        </authorList>
    </citation>
    <scope>NUCLEOTIDE SEQUENCE [LARGE SCALE GENOMIC DNA]</scope>
    <source>
        <strain evidence="2 3">YH-panp20</strain>
    </source>
</reference>
<keyword evidence="2" id="KW-0762">Sugar transport</keyword>
<evidence type="ECO:0000313" key="2">
    <source>
        <dbReference type="EMBL" id="RNM30469.1"/>
    </source>
</evidence>
<evidence type="ECO:0000313" key="3">
    <source>
        <dbReference type="Proteomes" id="UP000276568"/>
    </source>
</evidence>
<dbReference type="Pfam" id="PF00359">
    <property type="entry name" value="PTS_EIIA_2"/>
    <property type="match status" value="1"/>
</dbReference>
<keyword evidence="3" id="KW-1185">Reference proteome</keyword>
<keyword evidence="2" id="KW-0813">Transport</keyword>
<protein>
    <submittedName>
        <fullName evidence="2">PTS sugar transporter subunit IIA</fullName>
    </submittedName>
</protein>
<dbReference type="Proteomes" id="UP000276568">
    <property type="component" value="Unassembled WGS sequence"/>
</dbReference>
<dbReference type="RefSeq" id="WP_128520380.1">
    <property type="nucleotide sequence ID" value="NZ_CAUWBR010000031.1"/>
</dbReference>
<comment type="caution">
    <text evidence="2">The sequence shown here is derived from an EMBL/GenBank/DDBJ whole genome shotgun (WGS) entry which is preliminary data.</text>
</comment>
<proteinExistence type="predicted"/>
<organism evidence="2 3">
    <name type="scientific">Absicoccus porci</name>
    <dbReference type="NCBI Taxonomy" id="2486576"/>
    <lineage>
        <taxon>Bacteria</taxon>
        <taxon>Bacillati</taxon>
        <taxon>Bacillota</taxon>
        <taxon>Erysipelotrichia</taxon>
        <taxon>Erysipelotrichales</taxon>
        <taxon>Erysipelotrichaceae</taxon>
        <taxon>Absicoccus</taxon>
    </lineage>
</organism>
<feature type="domain" description="PTS EIIA type-2" evidence="1">
    <location>
        <begin position="4"/>
        <end position="151"/>
    </location>
</feature>
<dbReference type="InterPro" id="IPR051541">
    <property type="entry name" value="PTS_SugarTrans_NitroReg"/>
</dbReference>
<dbReference type="InterPro" id="IPR002178">
    <property type="entry name" value="PTS_EIIA_type-2_dom"/>
</dbReference>
<dbReference type="OrthoDB" id="370976at2"/>
<name>A0A3N0I0A5_9FIRM</name>
<gene>
    <name evidence="2" type="ORF">EDX97_06685</name>
</gene>
<dbReference type="AlphaFoldDB" id="A0A3N0I0A5"/>
<evidence type="ECO:0000259" key="1">
    <source>
        <dbReference type="PROSITE" id="PS51094"/>
    </source>
</evidence>
<sequence>MIWEDLNKKLMILHADAKTTDDVFEQLGSKFIQEGFCKDNYVEELKKREKDYPTGLAINGFGIAIPHTEAANVLREAEGIMTLNEPVHFVQMGTTDTIIDVKVVMMLAIENPKEHIKKLQRIIAIIQDMNVLNEIYQADTEDEIIQAIKEKERKIEEAL</sequence>